<protein>
    <submittedName>
        <fullName evidence="2">Uncharacterized protein</fullName>
    </submittedName>
</protein>
<organism evidence="2">
    <name type="scientific">marine metagenome</name>
    <dbReference type="NCBI Taxonomy" id="408172"/>
    <lineage>
        <taxon>unclassified sequences</taxon>
        <taxon>metagenomes</taxon>
        <taxon>ecological metagenomes</taxon>
    </lineage>
</organism>
<name>A0A381W0F0_9ZZZZ</name>
<sequence>MGRDEDQQEGQHPPQASHVATLQATEVMMWLR</sequence>
<dbReference type="EMBL" id="UINC01010322">
    <property type="protein sequence ID" value="SVA45964.1"/>
    <property type="molecule type" value="Genomic_DNA"/>
</dbReference>
<dbReference type="AlphaFoldDB" id="A0A381W0F0"/>
<accession>A0A381W0F0</accession>
<reference evidence="2" key="1">
    <citation type="submission" date="2018-05" db="EMBL/GenBank/DDBJ databases">
        <authorList>
            <person name="Lanie J.A."/>
            <person name="Ng W.-L."/>
            <person name="Kazmierczak K.M."/>
            <person name="Andrzejewski T.M."/>
            <person name="Davidsen T.M."/>
            <person name="Wayne K.J."/>
            <person name="Tettelin H."/>
            <person name="Glass J.I."/>
            <person name="Rusch D."/>
            <person name="Podicherti R."/>
            <person name="Tsui H.-C.T."/>
            <person name="Winkler M.E."/>
        </authorList>
    </citation>
    <scope>NUCLEOTIDE SEQUENCE</scope>
</reference>
<gene>
    <name evidence="2" type="ORF">METZ01_LOCUS98818</name>
</gene>
<evidence type="ECO:0000256" key="1">
    <source>
        <dbReference type="SAM" id="MobiDB-lite"/>
    </source>
</evidence>
<proteinExistence type="predicted"/>
<feature type="region of interest" description="Disordered" evidence="1">
    <location>
        <begin position="1"/>
        <end position="24"/>
    </location>
</feature>
<evidence type="ECO:0000313" key="2">
    <source>
        <dbReference type="EMBL" id="SVA45964.1"/>
    </source>
</evidence>